<proteinExistence type="predicted"/>
<name>A0A7S2XB97_9EUKA</name>
<dbReference type="EMBL" id="HBHP01015246">
    <property type="protein sequence ID" value="CAD9763038.1"/>
    <property type="molecule type" value="Transcribed_RNA"/>
</dbReference>
<gene>
    <name evidence="1" type="ORF">LSP00402_LOCUS9454</name>
    <name evidence="2" type="ORF">LSP00402_LOCUS9455</name>
</gene>
<dbReference type="AlphaFoldDB" id="A0A7S2XB97"/>
<accession>A0A7S2XB97</accession>
<organism evidence="2">
    <name type="scientific">Lotharella oceanica</name>
    <dbReference type="NCBI Taxonomy" id="641309"/>
    <lineage>
        <taxon>Eukaryota</taxon>
        <taxon>Sar</taxon>
        <taxon>Rhizaria</taxon>
        <taxon>Cercozoa</taxon>
        <taxon>Chlorarachniophyceae</taxon>
        <taxon>Lotharella</taxon>
    </lineage>
</organism>
<evidence type="ECO:0000313" key="1">
    <source>
        <dbReference type="EMBL" id="CAD9763035.1"/>
    </source>
</evidence>
<reference evidence="2" key="1">
    <citation type="submission" date="2021-01" db="EMBL/GenBank/DDBJ databases">
        <authorList>
            <person name="Corre E."/>
            <person name="Pelletier E."/>
            <person name="Niang G."/>
            <person name="Scheremetjew M."/>
            <person name="Finn R."/>
            <person name="Kale V."/>
            <person name="Holt S."/>
            <person name="Cochrane G."/>
            <person name="Meng A."/>
            <person name="Brown T."/>
            <person name="Cohen L."/>
        </authorList>
    </citation>
    <scope>NUCLEOTIDE SEQUENCE</scope>
    <source>
        <strain evidence="2">CCMP622</strain>
    </source>
</reference>
<sequence>MVHHMYESLRWLNDRLKTWICIYIWKLPETALDFVLHRSPIWPWMKMGISTFLILGEGAAMTYEPYASKAIKKALKLLKKYVPQVHAAIRARAKRTRMLFRSMCRVHYCSCVARWHCTCMQRASAF</sequence>
<protein>
    <submittedName>
        <fullName evidence="2">Uncharacterized protein</fullName>
    </submittedName>
</protein>
<dbReference type="EMBL" id="HBHP01015243">
    <property type="protein sequence ID" value="CAD9763035.1"/>
    <property type="molecule type" value="Transcribed_RNA"/>
</dbReference>
<evidence type="ECO:0000313" key="2">
    <source>
        <dbReference type="EMBL" id="CAD9763038.1"/>
    </source>
</evidence>